<comment type="caution">
    <text evidence="8">The sequence shown here is derived from an EMBL/GenBank/DDBJ whole genome shotgun (WGS) entry which is preliminary data.</text>
</comment>
<sequence>MKDATINLVLQGAWRALVLARPNEAGLGAFRAEVFKARAERLRGPQSEFSRALTELARAAGLARSNTLGIEGIGRHMEILQAASRRANDAERMNQGPGAVYVEGFGDRAKVFAEGLAAAGFQIIQLEPELDGQPKTTLRELMPRSGVVLIGSGVIGDPVAATMLRNLAAVHESDMLVVIAADGPLTFEQRVAATDFGAVRLLSPDADPKALRTLVRSRDRDSQLNGFRVLLLDDSRTDAYVAQKYMRDEGLEVMHVQDPTEVLDAITTFRPDIVVTDFHMPGANGDQVASVIRQDHNATMPIIFLSSERNAETQLRALARGADAFVQKPLRRGAFITALKSLISRSRAVETRMHRDPLTGLLNHGEFLGAASRINATRGSRPVALVMIDIDFFKQVNDAFGHPVGDQVLVGLAEILTDNLRSSDAIGRMGGEEFAVVMDGATLEEARGVIDRLRAVFASVQFAAEGAGDGAPVQWFTCSFSAGVAMLEGEVAGSLKGADEALYRAKHNGRNKVEIAG</sequence>
<evidence type="ECO:0000313" key="9">
    <source>
        <dbReference type="Proteomes" id="UP000276506"/>
    </source>
</evidence>
<dbReference type="NCBIfam" id="TIGR00254">
    <property type="entry name" value="GGDEF"/>
    <property type="match status" value="1"/>
</dbReference>
<dbReference type="RefSeq" id="WP_041109955.1">
    <property type="nucleotide sequence ID" value="NZ_RHQL01000010.1"/>
</dbReference>
<dbReference type="InterPro" id="IPR000160">
    <property type="entry name" value="GGDEF_dom"/>
</dbReference>
<dbReference type="Pfam" id="PF00072">
    <property type="entry name" value="Response_reg"/>
    <property type="match status" value="1"/>
</dbReference>
<dbReference type="InterPro" id="IPR043128">
    <property type="entry name" value="Rev_trsase/Diguanyl_cyclase"/>
</dbReference>
<dbReference type="CDD" id="cd00156">
    <property type="entry name" value="REC"/>
    <property type="match status" value="1"/>
</dbReference>
<evidence type="ECO:0000256" key="3">
    <source>
        <dbReference type="ARBA" id="ARBA00012528"/>
    </source>
</evidence>
<proteinExistence type="predicted"/>
<comment type="subcellular location">
    <subcellularLocation>
        <location evidence="2">Cell inner membrane</location>
    </subcellularLocation>
</comment>
<dbReference type="GO" id="GO:1902201">
    <property type="term" value="P:negative regulation of bacterial-type flagellum-dependent cell motility"/>
    <property type="evidence" value="ECO:0007669"/>
    <property type="project" value="TreeGrafter"/>
</dbReference>
<evidence type="ECO:0000256" key="2">
    <source>
        <dbReference type="ARBA" id="ARBA00004533"/>
    </source>
</evidence>
<dbReference type="PANTHER" id="PTHR45138:SF9">
    <property type="entry name" value="DIGUANYLATE CYCLASE DGCM-RELATED"/>
    <property type="match status" value="1"/>
</dbReference>
<gene>
    <name evidence="8" type="ORF">EGJ28_16560</name>
</gene>
<name>A0A427DYK7_9GAMM</name>
<organism evidence="8 9">
    <name type="scientific">Stutzerimonas xanthomarina</name>
    <dbReference type="NCBI Taxonomy" id="271420"/>
    <lineage>
        <taxon>Bacteria</taxon>
        <taxon>Pseudomonadati</taxon>
        <taxon>Pseudomonadota</taxon>
        <taxon>Gammaproteobacteria</taxon>
        <taxon>Pseudomonadales</taxon>
        <taxon>Pseudomonadaceae</taxon>
        <taxon>Stutzerimonas</taxon>
    </lineage>
</organism>
<dbReference type="AlphaFoldDB" id="A0A427DYK7"/>
<dbReference type="Gene3D" id="3.40.50.2300">
    <property type="match status" value="1"/>
</dbReference>
<dbReference type="GO" id="GO:0000160">
    <property type="term" value="P:phosphorelay signal transduction system"/>
    <property type="evidence" value="ECO:0007669"/>
    <property type="project" value="InterPro"/>
</dbReference>
<evidence type="ECO:0000256" key="4">
    <source>
        <dbReference type="ARBA" id="ARBA00034247"/>
    </source>
</evidence>
<dbReference type="InterPro" id="IPR050469">
    <property type="entry name" value="Diguanylate_Cyclase"/>
</dbReference>
<dbReference type="SMART" id="SM00267">
    <property type="entry name" value="GGDEF"/>
    <property type="match status" value="1"/>
</dbReference>
<dbReference type="GO" id="GO:0043709">
    <property type="term" value="P:cell adhesion involved in single-species biofilm formation"/>
    <property type="evidence" value="ECO:0007669"/>
    <property type="project" value="TreeGrafter"/>
</dbReference>
<keyword evidence="5" id="KW-0597">Phosphoprotein</keyword>
<dbReference type="Proteomes" id="UP000276506">
    <property type="component" value="Unassembled WGS sequence"/>
</dbReference>
<evidence type="ECO:0000256" key="5">
    <source>
        <dbReference type="PROSITE-ProRule" id="PRU00169"/>
    </source>
</evidence>
<reference evidence="8 9" key="1">
    <citation type="submission" date="2018-10" db="EMBL/GenBank/DDBJ databases">
        <title>Transmission dynamics of multidrug resistant bacteria on intensive care unit surfaces.</title>
        <authorList>
            <person name="D'Souza A.W."/>
            <person name="Potter R.F."/>
            <person name="Wallace M."/>
            <person name="Shupe A."/>
            <person name="Patel S."/>
            <person name="Sun S."/>
            <person name="Gul D."/>
            <person name="Kwon J.H."/>
            <person name="Andleeb S."/>
            <person name="Burnham C.-A.D."/>
            <person name="Dantas G."/>
        </authorList>
    </citation>
    <scope>NUCLEOTIDE SEQUENCE [LARGE SCALE GENOMIC DNA]</scope>
    <source>
        <strain evidence="8 9">PX_177</strain>
    </source>
</reference>
<comment type="catalytic activity">
    <reaction evidence="4">
        <text>2 GTP = 3',3'-c-di-GMP + 2 diphosphate</text>
        <dbReference type="Rhea" id="RHEA:24898"/>
        <dbReference type="ChEBI" id="CHEBI:33019"/>
        <dbReference type="ChEBI" id="CHEBI:37565"/>
        <dbReference type="ChEBI" id="CHEBI:58805"/>
        <dbReference type="EC" id="2.7.7.65"/>
    </reaction>
</comment>
<dbReference type="PROSITE" id="PS50887">
    <property type="entry name" value="GGDEF"/>
    <property type="match status" value="1"/>
</dbReference>
<dbReference type="Gene3D" id="3.30.70.270">
    <property type="match status" value="1"/>
</dbReference>
<evidence type="ECO:0000259" key="6">
    <source>
        <dbReference type="PROSITE" id="PS50110"/>
    </source>
</evidence>
<dbReference type="PROSITE" id="PS50110">
    <property type="entry name" value="RESPONSE_REGULATORY"/>
    <property type="match status" value="1"/>
</dbReference>
<dbReference type="InterPro" id="IPR001789">
    <property type="entry name" value="Sig_transdc_resp-reg_receiver"/>
</dbReference>
<evidence type="ECO:0000256" key="1">
    <source>
        <dbReference type="ARBA" id="ARBA00001946"/>
    </source>
</evidence>
<dbReference type="EC" id="2.7.7.65" evidence="3"/>
<feature type="domain" description="GGDEF" evidence="7">
    <location>
        <begin position="381"/>
        <end position="517"/>
    </location>
</feature>
<accession>A0A427DYK7</accession>
<dbReference type="SUPFAM" id="SSF55073">
    <property type="entry name" value="Nucleotide cyclase"/>
    <property type="match status" value="1"/>
</dbReference>
<dbReference type="InterPro" id="IPR029787">
    <property type="entry name" value="Nucleotide_cyclase"/>
</dbReference>
<dbReference type="GO" id="GO:0052621">
    <property type="term" value="F:diguanylate cyclase activity"/>
    <property type="evidence" value="ECO:0007669"/>
    <property type="project" value="UniProtKB-EC"/>
</dbReference>
<comment type="cofactor">
    <cofactor evidence="1">
        <name>Mg(2+)</name>
        <dbReference type="ChEBI" id="CHEBI:18420"/>
    </cofactor>
</comment>
<dbReference type="FunFam" id="3.30.70.270:FF:000001">
    <property type="entry name" value="Diguanylate cyclase domain protein"/>
    <property type="match status" value="1"/>
</dbReference>
<dbReference type="GO" id="GO:0005886">
    <property type="term" value="C:plasma membrane"/>
    <property type="evidence" value="ECO:0007669"/>
    <property type="project" value="UniProtKB-SubCell"/>
</dbReference>
<dbReference type="InterPro" id="IPR011006">
    <property type="entry name" value="CheY-like_superfamily"/>
</dbReference>
<evidence type="ECO:0000313" key="8">
    <source>
        <dbReference type="EMBL" id="RRV08875.1"/>
    </source>
</evidence>
<dbReference type="Pfam" id="PF00990">
    <property type="entry name" value="GGDEF"/>
    <property type="match status" value="1"/>
</dbReference>
<evidence type="ECO:0000259" key="7">
    <source>
        <dbReference type="PROSITE" id="PS50887"/>
    </source>
</evidence>
<dbReference type="CDD" id="cd01949">
    <property type="entry name" value="GGDEF"/>
    <property type="match status" value="1"/>
</dbReference>
<dbReference type="EMBL" id="RHQL01000010">
    <property type="protein sequence ID" value="RRV08875.1"/>
    <property type="molecule type" value="Genomic_DNA"/>
</dbReference>
<feature type="modified residue" description="4-aspartylphosphate" evidence="5">
    <location>
        <position position="277"/>
    </location>
</feature>
<dbReference type="SMART" id="SM00448">
    <property type="entry name" value="REC"/>
    <property type="match status" value="1"/>
</dbReference>
<dbReference type="PANTHER" id="PTHR45138">
    <property type="entry name" value="REGULATORY COMPONENTS OF SENSORY TRANSDUCTION SYSTEM"/>
    <property type="match status" value="1"/>
</dbReference>
<protein>
    <recommendedName>
        <fullName evidence="3">diguanylate cyclase</fullName>
        <ecNumber evidence="3">2.7.7.65</ecNumber>
    </recommendedName>
</protein>
<feature type="domain" description="Response regulatory" evidence="6">
    <location>
        <begin position="228"/>
        <end position="343"/>
    </location>
</feature>
<dbReference type="SUPFAM" id="SSF52172">
    <property type="entry name" value="CheY-like"/>
    <property type="match status" value="1"/>
</dbReference>